<evidence type="ECO:0000259" key="5">
    <source>
        <dbReference type="Pfam" id="PF14833"/>
    </source>
</evidence>
<feature type="domain" description="6-phosphogluconate dehydrogenase NADP-binding" evidence="4">
    <location>
        <begin position="9"/>
        <end position="167"/>
    </location>
</feature>
<proteinExistence type="inferred from homology"/>
<dbReference type="Pfam" id="PF03446">
    <property type="entry name" value="NAD_binding_2"/>
    <property type="match status" value="1"/>
</dbReference>
<name>A0ABU9JW30_9BACI</name>
<organism evidence="6 7">
    <name type="scientific">Caldifermentibacillus hisashii</name>
    <dbReference type="NCBI Taxonomy" id="996558"/>
    <lineage>
        <taxon>Bacteria</taxon>
        <taxon>Bacillati</taxon>
        <taxon>Bacillota</taxon>
        <taxon>Bacilli</taxon>
        <taxon>Bacillales</taxon>
        <taxon>Bacillaceae</taxon>
        <taxon>Caldifermentibacillus</taxon>
    </lineage>
</organism>
<evidence type="ECO:0000256" key="3">
    <source>
        <dbReference type="ARBA" id="ARBA00023027"/>
    </source>
</evidence>
<comment type="caution">
    <text evidence="6">The sequence shown here is derived from an EMBL/GenBank/DDBJ whole genome shotgun (WGS) entry which is preliminary data.</text>
</comment>
<dbReference type="Pfam" id="PF14833">
    <property type="entry name" value="NAD_binding_11"/>
    <property type="match status" value="1"/>
</dbReference>
<dbReference type="GO" id="GO:0016491">
    <property type="term" value="F:oxidoreductase activity"/>
    <property type="evidence" value="ECO:0007669"/>
    <property type="project" value="UniProtKB-KW"/>
</dbReference>
<evidence type="ECO:0000256" key="2">
    <source>
        <dbReference type="ARBA" id="ARBA00023002"/>
    </source>
</evidence>
<evidence type="ECO:0000259" key="4">
    <source>
        <dbReference type="Pfam" id="PF03446"/>
    </source>
</evidence>
<dbReference type="Gene3D" id="3.40.50.720">
    <property type="entry name" value="NAD(P)-binding Rossmann-like Domain"/>
    <property type="match status" value="1"/>
</dbReference>
<dbReference type="Proteomes" id="UP001459714">
    <property type="component" value="Unassembled WGS sequence"/>
</dbReference>
<reference evidence="6 7" key="1">
    <citation type="submission" date="2024-03" db="EMBL/GenBank/DDBJ databases">
        <title>Bacilli Hybrid Assemblies.</title>
        <authorList>
            <person name="Kovac J."/>
        </authorList>
    </citation>
    <scope>NUCLEOTIDE SEQUENCE [LARGE SCALE GENOMIC DNA]</scope>
    <source>
        <strain evidence="6 7">FSL M8-0022</strain>
    </source>
</reference>
<dbReference type="InterPro" id="IPR036291">
    <property type="entry name" value="NAD(P)-bd_dom_sf"/>
</dbReference>
<keyword evidence="7" id="KW-1185">Reference proteome</keyword>
<dbReference type="InterPro" id="IPR006115">
    <property type="entry name" value="6PGDH_NADP-bd"/>
</dbReference>
<dbReference type="EC" id="1.1.-.-" evidence="6"/>
<dbReference type="SUPFAM" id="SSF51735">
    <property type="entry name" value="NAD(P)-binding Rossmann-fold domains"/>
    <property type="match status" value="1"/>
</dbReference>
<comment type="similarity">
    <text evidence="1">Belongs to the HIBADH-related family.</text>
</comment>
<dbReference type="Gene3D" id="1.10.1040.10">
    <property type="entry name" value="N-(1-d-carboxylethyl)-l-norvaline Dehydrogenase, domain 2"/>
    <property type="match status" value="1"/>
</dbReference>
<keyword evidence="3" id="KW-0520">NAD</keyword>
<evidence type="ECO:0000313" key="6">
    <source>
        <dbReference type="EMBL" id="MEL3957066.1"/>
    </source>
</evidence>
<dbReference type="InterPro" id="IPR029154">
    <property type="entry name" value="HIBADH-like_NADP-bd"/>
</dbReference>
<protein>
    <submittedName>
        <fullName evidence="6">NAD(P)-dependent oxidoreductase</fullName>
        <ecNumber evidence="6">1.1.-.-</ecNumber>
    </submittedName>
</protein>
<gene>
    <name evidence="6" type="ORF">NST17_07645</name>
</gene>
<evidence type="ECO:0000256" key="1">
    <source>
        <dbReference type="ARBA" id="ARBA00009080"/>
    </source>
</evidence>
<dbReference type="PANTHER" id="PTHR43060">
    <property type="entry name" value="3-HYDROXYISOBUTYRATE DEHYDROGENASE-LIKE 1, MITOCHONDRIAL-RELATED"/>
    <property type="match status" value="1"/>
</dbReference>
<dbReference type="InterPro" id="IPR015815">
    <property type="entry name" value="HIBADH-related"/>
</dbReference>
<dbReference type="PANTHER" id="PTHR43060:SF15">
    <property type="entry name" value="3-HYDROXYISOBUTYRATE DEHYDROGENASE-LIKE 1, MITOCHONDRIAL-RELATED"/>
    <property type="match status" value="1"/>
</dbReference>
<accession>A0ABU9JW30</accession>
<dbReference type="InterPro" id="IPR013328">
    <property type="entry name" value="6PGD_dom2"/>
</dbReference>
<sequence length="291" mass="31719">MDNKQRPVVGFIGLGVMGKSMAGHILNGGYPLYVYTRTKEKAAELLDKGAIWAATPKEIAHQAKYVFTIIGTPNDVEEVYLGENGLITNGKENTYFIDMTTSSPTLAQRLYEEGKKKGIHVLDAPVSGGDIGAKEARLAIMVGGDQQDFDTVLPLFQLMGKNIAYFGKAGSGQHTKMANQIAIAPTMIGVCESLIYAKKAGLNVQKVVDLISTGAAASFSLSSYAPRILKEDYSPGFFIKHFIKDMTIALNEAEKMNLDLPGLTLAKQMYEKLAKMGEENSGTQALYKYWQ</sequence>
<dbReference type="EMBL" id="JBBYAK010000001">
    <property type="protein sequence ID" value="MEL3957066.1"/>
    <property type="molecule type" value="Genomic_DNA"/>
</dbReference>
<feature type="domain" description="3-hydroxyisobutyrate dehydrogenase-like NAD-binding" evidence="5">
    <location>
        <begin position="170"/>
        <end position="289"/>
    </location>
</feature>
<dbReference type="InterPro" id="IPR002204">
    <property type="entry name" value="3-OH-isobutyrate_DH-rel_CS"/>
</dbReference>
<keyword evidence="2 6" id="KW-0560">Oxidoreductase</keyword>
<dbReference type="PIRSF" id="PIRSF000103">
    <property type="entry name" value="HIBADH"/>
    <property type="match status" value="1"/>
</dbReference>
<dbReference type="SUPFAM" id="SSF48179">
    <property type="entry name" value="6-phosphogluconate dehydrogenase C-terminal domain-like"/>
    <property type="match status" value="1"/>
</dbReference>
<dbReference type="RefSeq" id="WP_251245609.1">
    <property type="nucleotide sequence ID" value="NZ_CP155465.1"/>
</dbReference>
<dbReference type="InterPro" id="IPR008927">
    <property type="entry name" value="6-PGluconate_DH-like_C_sf"/>
</dbReference>
<dbReference type="PROSITE" id="PS00895">
    <property type="entry name" value="3_HYDROXYISOBUT_DH"/>
    <property type="match status" value="1"/>
</dbReference>
<evidence type="ECO:0000313" key="7">
    <source>
        <dbReference type="Proteomes" id="UP001459714"/>
    </source>
</evidence>